<dbReference type="InterPro" id="IPR024158">
    <property type="entry name" value="Mt_import_TIM15"/>
</dbReference>
<dbReference type="GO" id="GO:0006457">
    <property type="term" value="P:protein folding"/>
    <property type="evidence" value="ECO:0007669"/>
    <property type="project" value="TreeGrafter"/>
</dbReference>
<feature type="domain" description="DNL-type" evidence="5">
    <location>
        <begin position="125"/>
        <end position="212"/>
    </location>
</feature>
<dbReference type="PANTHER" id="PTHR20922">
    <property type="entry name" value="DNL-TYPE ZINC FINGER PROTEIN"/>
    <property type="match status" value="1"/>
</dbReference>
<dbReference type="Pfam" id="PF05180">
    <property type="entry name" value="zf-DNL"/>
    <property type="match status" value="1"/>
</dbReference>
<evidence type="ECO:0000259" key="5">
    <source>
        <dbReference type="PROSITE" id="PS51501"/>
    </source>
</evidence>
<dbReference type="AlphaFoldDB" id="A0A915JAZ8"/>
<evidence type="ECO:0000256" key="1">
    <source>
        <dbReference type="ARBA" id="ARBA00022723"/>
    </source>
</evidence>
<proteinExistence type="predicted"/>
<dbReference type="PANTHER" id="PTHR20922:SF13">
    <property type="entry name" value="DNL-TYPE ZINC FINGER PROTEIN"/>
    <property type="match status" value="1"/>
</dbReference>
<dbReference type="GO" id="GO:0051087">
    <property type="term" value="F:protein-folding chaperone binding"/>
    <property type="evidence" value="ECO:0007669"/>
    <property type="project" value="TreeGrafter"/>
</dbReference>
<protein>
    <submittedName>
        <fullName evidence="7">DNL-type domain-containing protein</fullName>
    </submittedName>
</protein>
<evidence type="ECO:0000256" key="4">
    <source>
        <dbReference type="PROSITE-ProRule" id="PRU00834"/>
    </source>
</evidence>
<keyword evidence="3" id="KW-0862">Zinc</keyword>
<dbReference type="GO" id="GO:0008270">
    <property type="term" value="F:zinc ion binding"/>
    <property type="evidence" value="ECO:0007669"/>
    <property type="project" value="UniProtKB-KW"/>
</dbReference>
<accession>A0A915JAZ8</accession>
<keyword evidence="6" id="KW-1185">Reference proteome</keyword>
<dbReference type="GO" id="GO:0005739">
    <property type="term" value="C:mitochondrion"/>
    <property type="evidence" value="ECO:0007669"/>
    <property type="project" value="TreeGrafter"/>
</dbReference>
<sequence length="212" mass="23723">MALRTRVILMGRLVNRVRTGRFLQKVTFVASPTNFHSRNFCAYNAKIIISGDDKGEGGLKSKNIDGKIIFDEKSQNEESNIGHHSDDTTATAKYLDLDGKVVNIEKSSTDEGKVKNDETAAPSSIVSGKFQLFYTCKVCKNRESKSISKCAYYKGVVLVKCSGCSNYHIIADNLNWFSDLNGKKNIEEILAEKREYVKKLSLQDLFSVSMDK</sequence>
<reference evidence="7" key="1">
    <citation type="submission" date="2022-11" db="UniProtKB">
        <authorList>
            <consortium name="WormBaseParasite"/>
        </authorList>
    </citation>
    <scope>IDENTIFICATION</scope>
</reference>
<dbReference type="GO" id="GO:0030150">
    <property type="term" value="P:protein import into mitochondrial matrix"/>
    <property type="evidence" value="ECO:0007669"/>
    <property type="project" value="TreeGrafter"/>
</dbReference>
<organism evidence="6 7">
    <name type="scientific">Romanomermis culicivorax</name>
    <name type="common">Nematode worm</name>
    <dbReference type="NCBI Taxonomy" id="13658"/>
    <lineage>
        <taxon>Eukaryota</taxon>
        <taxon>Metazoa</taxon>
        <taxon>Ecdysozoa</taxon>
        <taxon>Nematoda</taxon>
        <taxon>Enoplea</taxon>
        <taxon>Dorylaimia</taxon>
        <taxon>Mermithida</taxon>
        <taxon>Mermithoidea</taxon>
        <taxon>Mermithidae</taxon>
        <taxon>Romanomermis</taxon>
    </lineage>
</organism>
<evidence type="ECO:0000313" key="7">
    <source>
        <dbReference type="WBParaSite" id="nRc.2.0.1.t22950-RA"/>
    </source>
</evidence>
<evidence type="ECO:0000313" key="6">
    <source>
        <dbReference type="Proteomes" id="UP000887565"/>
    </source>
</evidence>
<keyword evidence="2 4" id="KW-0863">Zinc-finger</keyword>
<dbReference type="GO" id="GO:0050821">
    <property type="term" value="P:protein stabilization"/>
    <property type="evidence" value="ECO:0007669"/>
    <property type="project" value="TreeGrafter"/>
</dbReference>
<evidence type="ECO:0000256" key="2">
    <source>
        <dbReference type="ARBA" id="ARBA00022771"/>
    </source>
</evidence>
<evidence type="ECO:0000256" key="3">
    <source>
        <dbReference type="ARBA" id="ARBA00022833"/>
    </source>
</evidence>
<keyword evidence="1" id="KW-0479">Metal-binding</keyword>
<name>A0A915JAZ8_ROMCU</name>
<dbReference type="Proteomes" id="UP000887565">
    <property type="component" value="Unplaced"/>
</dbReference>
<dbReference type="PROSITE" id="PS51501">
    <property type="entry name" value="ZF_DNL"/>
    <property type="match status" value="1"/>
</dbReference>
<dbReference type="WBParaSite" id="nRc.2.0.1.t22950-RA">
    <property type="protein sequence ID" value="nRc.2.0.1.t22950-RA"/>
    <property type="gene ID" value="nRc.2.0.1.g22950"/>
</dbReference>
<dbReference type="InterPro" id="IPR007853">
    <property type="entry name" value="Znf_DNL-typ"/>
</dbReference>